<keyword evidence="2 5" id="KW-0812">Transmembrane</keyword>
<evidence type="ECO:0000256" key="3">
    <source>
        <dbReference type="ARBA" id="ARBA00022989"/>
    </source>
</evidence>
<comment type="subcellular location">
    <subcellularLocation>
        <location evidence="1">Membrane</location>
        <topology evidence="1">Multi-pass membrane protein</topology>
    </subcellularLocation>
</comment>
<proteinExistence type="predicted"/>
<feature type="transmembrane region" description="Helical" evidence="5">
    <location>
        <begin position="130"/>
        <end position="147"/>
    </location>
</feature>
<feature type="transmembrane region" description="Helical" evidence="5">
    <location>
        <begin position="159"/>
        <end position="177"/>
    </location>
</feature>
<evidence type="ECO:0000256" key="2">
    <source>
        <dbReference type="ARBA" id="ARBA00022692"/>
    </source>
</evidence>
<feature type="transmembrane region" description="Helical" evidence="5">
    <location>
        <begin position="474"/>
        <end position="491"/>
    </location>
</feature>
<organism evidence="7 8">
    <name type="scientific">Pararhizobium capsulatum DSM 1112</name>
    <dbReference type="NCBI Taxonomy" id="1121113"/>
    <lineage>
        <taxon>Bacteria</taxon>
        <taxon>Pseudomonadati</taxon>
        <taxon>Pseudomonadota</taxon>
        <taxon>Alphaproteobacteria</taxon>
        <taxon>Hyphomicrobiales</taxon>
        <taxon>Rhizobiaceae</taxon>
        <taxon>Rhizobium/Agrobacterium group</taxon>
        <taxon>Pararhizobium</taxon>
    </lineage>
</organism>
<feature type="transmembrane region" description="Helical" evidence="5">
    <location>
        <begin position="27"/>
        <end position="55"/>
    </location>
</feature>
<evidence type="ECO:0000256" key="5">
    <source>
        <dbReference type="SAM" id="Phobius"/>
    </source>
</evidence>
<accession>A0ABU0BTW3</accession>
<feature type="transmembrane region" description="Helical" evidence="5">
    <location>
        <begin position="319"/>
        <end position="338"/>
    </location>
</feature>
<feature type="transmembrane region" description="Helical" evidence="5">
    <location>
        <begin position="67"/>
        <end position="86"/>
    </location>
</feature>
<name>A0ABU0BTW3_9HYPH</name>
<dbReference type="Pfam" id="PF04932">
    <property type="entry name" value="Wzy_C"/>
    <property type="match status" value="1"/>
</dbReference>
<keyword evidence="4 5" id="KW-0472">Membrane</keyword>
<dbReference type="EMBL" id="JAUSVF010000001">
    <property type="protein sequence ID" value="MDQ0321096.1"/>
    <property type="molecule type" value="Genomic_DNA"/>
</dbReference>
<protein>
    <submittedName>
        <fullName evidence="7">O-antigen ligase</fullName>
    </submittedName>
</protein>
<comment type="caution">
    <text evidence="7">The sequence shown here is derived from an EMBL/GenBank/DDBJ whole genome shotgun (WGS) entry which is preliminary data.</text>
</comment>
<dbReference type="GO" id="GO:0016874">
    <property type="term" value="F:ligase activity"/>
    <property type="evidence" value="ECO:0007669"/>
    <property type="project" value="UniProtKB-KW"/>
</dbReference>
<feature type="transmembrane region" description="Helical" evidence="5">
    <location>
        <begin position="296"/>
        <end position="312"/>
    </location>
</feature>
<evidence type="ECO:0000259" key="6">
    <source>
        <dbReference type="Pfam" id="PF04932"/>
    </source>
</evidence>
<dbReference type="InterPro" id="IPR007016">
    <property type="entry name" value="O-antigen_ligase-rel_domated"/>
</dbReference>
<dbReference type="RefSeq" id="WP_307231425.1">
    <property type="nucleotide sequence ID" value="NZ_JAUSVF010000001.1"/>
</dbReference>
<evidence type="ECO:0000313" key="8">
    <source>
        <dbReference type="Proteomes" id="UP001230207"/>
    </source>
</evidence>
<evidence type="ECO:0000313" key="7">
    <source>
        <dbReference type="EMBL" id="MDQ0321096.1"/>
    </source>
</evidence>
<feature type="domain" description="O-antigen ligase-related" evidence="6">
    <location>
        <begin position="281"/>
        <end position="424"/>
    </location>
</feature>
<feature type="transmembrane region" description="Helical" evidence="5">
    <location>
        <begin position="189"/>
        <end position="209"/>
    </location>
</feature>
<evidence type="ECO:0000256" key="1">
    <source>
        <dbReference type="ARBA" id="ARBA00004141"/>
    </source>
</evidence>
<keyword evidence="7" id="KW-0436">Ligase</keyword>
<feature type="transmembrane region" description="Helical" evidence="5">
    <location>
        <begin position="449"/>
        <end position="468"/>
    </location>
</feature>
<keyword evidence="3 5" id="KW-1133">Transmembrane helix</keyword>
<dbReference type="PANTHER" id="PTHR37422">
    <property type="entry name" value="TEICHURONIC ACID BIOSYNTHESIS PROTEIN TUAE"/>
    <property type="match status" value="1"/>
</dbReference>
<dbReference type="InterPro" id="IPR051533">
    <property type="entry name" value="WaaL-like"/>
</dbReference>
<feature type="transmembrane region" description="Helical" evidence="5">
    <location>
        <begin position="273"/>
        <end position="290"/>
    </location>
</feature>
<dbReference type="Proteomes" id="UP001230207">
    <property type="component" value="Unassembled WGS sequence"/>
</dbReference>
<keyword evidence="8" id="KW-1185">Reference proteome</keyword>
<feature type="transmembrane region" description="Helical" evidence="5">
    <location>
        <begin position="98"/>
        <end position="118"/>
    </location>
</feature>
<feature type="transmembrane region" description="Helical" evidence="5">
    <location>
        <begin position="416"/>
        <end position="437"/>
    </location>
</feature>
<evidence type="ECO:0000256" key="4">
    <source>
        <dbReference type="ARBA" id="ARBA00023136"/>
    </source>
</evidence>
<reference evidence="7 8" key="1">
    <citation type="submission" date="2023-07" db="EMBL/GenBank/DDBJ databases">
        <title>Genomic Encyclopedia of Type Strains, Phase IV (KMG-IV): sequencing the most valuable type-strain genomes for metagenomic binning, comparative biology and taxonomic classification.</title>
        <authorList>
            <person name="Goeker M."/>
        </authorList>
    </citation>
    <scope>NUCLEOTIDE SEQUENCE [LARGE SCALE GENOMIC DNA]</scope>
    <source>
        <strain evidence="7 8">DSM 1112</strain>
    </source>
</reference>
<feature type="transmembrane region" description="Helical" evidence="5">
    <location>
        <begin position="234"/>
        <end position="261"/>
    </location>
</feature>
<gene>
    <name evidence="7" type="ORF">QO002_003234</name>
</gene>
<sequence>MGEGDEGPVIAGVEGPSRQRMGRSLTAIMFVAILVFLTVFGFTALAAPALLVALLAGGTFAFLSLQFPVASVGIFVFFLVAFPLYARLPPIGPIPPMPVAAAMLAVIVSTSILAWLTGEKGRSLGSFGPTLLKLFLLFAAVALLSLIDERTAAEGISMWVKVFVIPGAILWVFLFRLSNMRDVDRIFRCLLAACSACALYALLESVLGYNPLLEFYDGQTDVVYFKAEELGSALAYRAFSVFTQPIEYATCLGMIFPYAVIRMATSTHSWQRLFYALGGGLCALGAALTFSRGPLLALFICSVIIGLSYRSLRRALVMLMAAGVLLTAAAWPFLGAGISDRLGDVDNVTLRFKLWQTAFAVFTDHPINGVGIGNFPEYYIEAARQHEIGPFFEFGDDAVENIRVAENTYLQMLAEMGVLGFSCAVLLVLAFFRLVIVTALRATEPLTRNLAIAVGLGGLAYLVNGLTITAYTHFTSTSLFIGVLFPFALILERDVVRRGDFKTVRPA</sequence>
<dbReference type="PANTHER" id="PTHR37422:SF13">
    <property type="entry name" value="LIPOPOLYSACCHARIDE BIOSYNTHESIS PROTEIN PA4999-RELATED"/>
    <property type="match status" value="1"/>
</dbReference>